<keyword evidence="3" id="KW-1185">Reference proteome</keyword>
<reference evidence="2 3" key="1">
    <citation type="submission" date="2019-02" db="EMBL/GenBank/DDBJ databases">
        <title>Deep-cultivation of Planctomycetes and their phenomic and genomic characterization uncovers novel biology.</title>
        <authorList>
            <person name="Wiegand S."/>
            <person name="Jogler M."/>
            <person name="Boedeker C."/>
            <person name="Pinto D."/>
            <person name="Vollmers J."/>
            <person name="Rivas-Marin E."/>
            <person name="Kohn T."/>
            <person name="Peeters S.H."/>
            <person name="Heuer A."/>
            <person name="Rast P."/>
            <person name="Oberbeckmann S."/>
            <person name="Bunk B."/>
            <person name="Jeske O."/>
            <person name="Meyerdierks A."/>
            <person name="Storesund J.E."/>
            <person name="Kallscheuer N."/>
            <person name="Luecker S."/>
            <person name="Lage O.M."/>
            <person name="Pohl T."/>
            <person name="Merkel B.J."/>
            <person name="Hornburger P."/>
            <person name="Mueller R.-W."/>
            <person name="Bruemmer F."/>
            <person name="Labrenz M."/>
            <person name="Spormann A.M."/>
            <person name="Op den Camp H."/>
            <person name="Overmann J."/>
            <person name="Amann R."/>
            <person name="Jetten M.S.M."/>
            <person name="Mascher T."/>
            <person name="Medema M.H."/>
            <person name="Devos D.P."/>
            <person name="Kaster A.-K."/>
            <person name="Ovreas L."/>
            <person name="Rohde M."/>
            <person name="Galperin M.Y."/>
            <person name="Jogler C."/>
        </authorList>
    </citation>
    <scope>NUCLEOTIDE SEQUENCE [LARGE SCALE GENOMIC DNA]</scope>
    <source>
        <strain evidence="2 3">SV_7m_r</strain>
    </source>
</reference>
<organism evidence="2 3">
    <name type="scientific">Stieleria bergensis</name>
    <dbReference type="NCBI Taxonomy" id="2528025"/>
    <lineage>
        <taxon>Bacteria</taxon>
        <taxon>Pseudomonadati</taxon>
        <taxon>Planctomycetota</taxon>
        <taxon>Planctomycetia</taxon>
        <taxon>Pirellulales</taxon>
        <taxon>Pirellulaceae</taxon>
        <taxon>Stieleria</taxon>
    </lineage>
</organism>
<dbReference type="GO" id="GO:0004803">
    <property type="term" value="F:transposase activity"/>
    <property type="evidence" value="ECO:0007669"/>
    <property type="project" value="InterPro"/>
</dbReference>
<name>A0A517SWW3_9BACT</name>
<evidence type="ECO:0000259" key="1">
    <source>
        <dbReference type="Pfam" id="PF02371"/>
    </source>
</evidence>
<gene>
    <name evidence="2" type="ORF">SV7mr_30750</name>
</gene>
<evidence type="ECO:0000313" key="2">
    <source>
        <dbReference type="EMBL" id="QDT60551.1"/>
    </source>
</evidence>
<dbReference type="OrthoDB" id="243269at2"/>
<evidence type="ECO:0000313" key="3">
    <source>
        <dbReference type="Proteomes" id="UP000315003"/>
    </source>
</evidence>
<dbReference type="EMBL" id="CP036272">
    <property type="protein sequence ID" value="QDT60551.1"/>
    <property type="molecule type" value="Genomic_DNA"/>
</dbReference>
<dbReference type="Proteomes" id="UP000315003">
    <property type="component" value="Chromosome"/>
</dbReference>
<dbReference type="AlphaFoldDB" id="A0A517SWW3"/>
<dbReference type="GO" id="GO:0006313">
    <property type="term" value="P:DNA transposition"/>
    <property type="evidence" value="ECO:0007669"/>
    <property type="project" value="InterPro"/>
</dbReference>
<feature type="domain" description="Transposase IS116/IS110/IS902 C-terminal" evidence="1">
    <location>
        <begin position="102"/>
        <end position="180"/>
    </location>
</feature>
<dbReference type="GO" id="GO:0003677">
    <property type="term" value="F:DNA binding"/>
    <property type="evidence" value="ECO:0007669"/>
    <property type="project" value="InterPro"/>
</dbReference>
<dbReference type="InterPro" id="IPR047650">
    <property type="entry name" value="Transpos_IS110"/>
</dbReference>
<dbReference type="InterPro" id="IPR003346">
    <property type="entry name" value="Transposase_20"/>
</dbReference>
<protein>
    <submittedName>
        <fullName evidence="2">Transposase IS116/IS110/IS902 family protein</fullName>
    </submittedName>
</protein>
<sequence length="311" mass="35154">MVFQNLHSIFRCSEVECGGLNREKTSQQGMEKYLRQEKVRFQQRTLDKIDAWSLQAADSDPLQCLLTEQWKQLVQVRDLLSEQINETEKKTANYLVKTPYVLLLSVKGINVVSAGELAGEAGPIEHYASATAINGRAGLYPSRYQSDEVDRSGTVAKNCNRRLRAACILVAKNLVKCHPYYRGLAAIWKKRGVVTVDSQCRMANRANRMVFQRVSGRQVWRGKGVDREYLLYKLREFHRTHGSDLEQTVADMNEAFAWLPKSTYESEAQSLAKLAKPKRRGATSIRDLLIPLLTRLGVRSGNTINSTSSEA</sequence>
<proteinExistence type="predicted"/>
<dbReference type="PANTHER" id="PTHR33055">
    <property type="entry name" value="TRANSPOSASE FOR INSERTION SEQUENCE ELEMENT IS1111A"/>
    <property type="match status" value="1"/>
</dbReference>
<accession>A0A517SWW3</accession>
<dbReference type="Pfam" id="PF02371">
    <property type="entry name" value="Transposase_20"/>
    <property type="match status" value="1"/>
</dbReference>